<dbReference type="InterPro" id="IPR036899">
    <property type="entry name" value="Ribosomal_uL13_sf"/>
</dbReference>
<dbReference type="SUPFAM" id="SSF54236">
    <property type="entry name" value="Ubiquitin-like"/>
    <property type="match status" value="1"/>
</dbReference>
<dbReference type="EMBL" id="CP031385">
    <property type="protein sequence ID" value="QPG93923.1"/>
    <property type="molecule type" value="Genomic_DNA"/>
</dbReference>
<feature type="domain" description="Ubiquitin-like" evidence="6">
    <location>
        <begin position="181"/>
        <end position="238"/>
    </location>
</feature>
<evidence type="ECO:0000313" key="8">
    <source>
        <dbReference type="EMBL" id="QPG93923.1"/>
    </source>
</evidence>
<comment type="similarity">
    <text evidence="2">Belongs to the universal ribosomal protein uL13 family.</text>
</comment>
<keyword evidence="3" id="KW-0689">Ribosomal protein</keyword>
<dbReference type="GO" id="GO:0051087">
    <property type="term" value="F:protein-folding chaperone binding"/>
    <property type="evidence" value="ECO:0007669"/>
    <property type="project" value="InterPro"/>
</dbReference>
<dbReference type="SUPFAM" id="SSF63491">
    <property type="entry name" value="BAG domain"/>
    <property type="match status" value="1"/>
</dbReference>
<accession>A0A7S9KKH3</accession>
<dbReference type="InterPro" id="IPR003103">
    <property type="entry name" value="BAG_domain"/>
</dbReference>
<keyword evidence="4" id="KW-0687">Ribonucleoprotein</keyword>
<evidence type="ECO:0000259" key="7">
    <source>
        <dbReference type="PROSITE" id="PS51035"/>
    </source>
</evidence>
<evidence type="ECO:0000256" key="2">
    <source>
        <dbReference type="ARBA" id="ARBA00006227"/>
    </source>
</evidence>
<feature type="region of interest" description="Disordered" evidence="5">
    <location>
        <begin position="236"/>
        <end position="300"/>
    </location>
</feature>
<feature type="compositionally biased region" description="Acidic residues" evidence="5">
    <location>
        <begin position="236"/>
        <end position="249"/>
    </location>
</feature>
<dbReference type="NCBIfam" id="TIGR01077">
    <property type="entry name" value="L13_A_E"/>
    <property type="match status" value="1"/>
</dbReference>
<dbReference type="Gene3D" id="1.20.58.120">
    <property type="entry name" value="BAG domain"/>
    <property type="match status" value="1"/>
</dbReference>
<sequence>MYSPLPDLDTYYLSQSKEVSCSGSPSPPDDKVDSSQPIAAAYSGALQNLTSYLNGTLANLGTAFQESNEYISETLGVPPTLVYSSLAALVALPLTMSRYGWSLNREQSSPYSSMTGSIPAVTDEDFSYITSHDLEDPSFLGTRSGAGGPPAEDDVLIIKNKGVTYPAHFPAYSIGDGKLRVKDVRERVGLMMELSERAARRIKLLYKGRQLKEPAAPVRDYGIKNKSELMAVLADIGDESSPSDEEMVIVDESQAARPKKRKNKKKRGKSKGDGESASSPRDSTSNIDGNSPTPCAGPMKRLDELSTEFSTELHPLCNAYIAAPPSDPKKRDEEHRKLSETVLQNVLLKLDEVDTEGVAEVRAARKELVVVDGKGHLLGRLASIVAKQLLNGQKVVVVRCEALNISGEFFRSKLKYHAYLRKMTRYNPTRGGPFHFRAPSRIFYKAVRGMMPHKTARGAAAMERLKVFEGVPPPYDTQKKMVVPQALRVLRLQPGRKYCTVGRLSHEVGWKYQDVVARLEERRKAKGAAYYERKKVAARQLSDAKKNASVKAETAKALASFGY</sequence>
<organism evidence="8 9">
    <name type="scientific">Epichloe festucae (strain Fl1)</name>
    <dbReference type="NCBI Taxonomy" id="877507"/>
    <lineage>
        <taxon>Eukaryota</taxon>
        <taxon>Fungi</taxon>
        <taxon>Dikarya</taxon>
        <taxon>Ascomycota</taxon>
        <taxon>Pezizomycotina</taxon>
        <taxon>Sordariomycetes</taxon>
        <taxon>Hypocreomycetidae</taxon>
        <taxon>Hypocreales</taxon>
        <taxon>Clavicipitaceae</taxon>
        <taxon>Epichloe</taxon>
    </lineage>
</organism>
<dbReference type="PROSITE" id="PS51035">
    <property type="entry name" value="BAG"/>
    <property type="match status" value="1"/>
</dbReference>
<dbReference type="PANTHER" id="PTHR11545:SF3">
    <property type="entry name" value="LARGE RIBOSOMAL SUBUNIT PROTEIN UL13"/>
    <property type="match status" value="1"/>
</dbReference>
<keyword evidence="9" id="KW-1185">Reference proteome</keyword>
<dbReference type="InterPro" id="IPR005822">
    <property type="entry name" value="Ribosomal_uL13"/>
</dbReference>
<feature type="domain" description="BAG" evidence="7">
    <location>
        <begin position="330"/>
        <end position="369"/>
    </location>
</feature>
<dbReference type="GO" id="GO:0003729">
    <property type="term" value="F:mRNA binding"/>
    <property type="evidence" value="ECO:0007669"/>
    <property type="project" value="TreeGrafter"/>
</dbReference>
<proteinExistence type="inferred from homology"/>
<dbReference type="Proteomes" id="UP000594364">
    <property type="component" value="Chromosome 1"/>
</dbReference>
<dbReference type="GO" id="GO:0006412">
    <property type="term" value="P:translation"/>
    <property type="evidence" value="ECO:0007669"/>
    <property type="project" value="InterPro"/>
</dbReference>
<evidence type="ECO:0000256" key="3">
    <source>
        <dbReference type="ARBA" id="ARBA00022980"/>
    </source>
</evidence>
<evidence type="ECO:0000256" key="4">
    <source>
        <dbReference type="ARBA" id="ARBA00023274"/>
    </source>
</evidence>
<reference evidence="8 9" key="1">
    <citation type="journal article" date="2018" name="PLoS Genet.">
        <title>Repeat elements organise 3D genome structure and mediate transcription in the filamentous fungus Epichloe festucae.</title>
        <authorList>
            <person name="Winter D.J."/>
            <person name="Ganley A.R.D."/>
            <person name="Young C.A."/>
            <person name="Liachko I."/>
            <person name="Schardl C.L."/>
            <person name="Dupont P.Y."/>
            <person name="Berry D."/>
            <person name="Ram A."/>
            <person name="Scott B."/>
            <person name="Cox M.P."/>
        </authorList>
    </citation>
    <scope>NUCLEOTIDE SEQUENCE [LARGE SCALE GENOMIC DNA]</scope>
    <source>
        <strain evidence="8 9">Fl1</strain>
    </source>
</reference>
<evidence type="ECO:0000313" key="9">
    <source>
        <dbReference type="Proteomes" id="UP000594364"/>
    </source>
</evidence>
<dbReference type="InterPro" id="IPR000626">
    <property type="entry name" value="Ubiquitin-like_dom"/>
</dbReference>
<dbReference type="GO" id="GO:0003735">
    <property type="term" value="F:structural constituent of ribosome"/>
    <property type="evidence" value="ECO:0007669"/>
    <property type="project" value="InterPro"/>
</dbReference>
<dbReference type="InterPro" id="IPR036533">
    <property type="entry name" value="BAG_dom_sf"/>
</dbReference>
<dbReference type="InterPro" id="IPR029071">
    <property type="entry name" value="Ubiquitin-like_domsf"/>
</dbReference>
<dbReference type="PANTHER" id="PTHR11545">
    <property type="entry name" value="RIBOSOMAL PROTEIN L13"/>
    <property type="match status" value="1"/>
</dbReference>
<evidence type="ECO:0000256" key="1">
    <source>
        <dbReference type="ARBA" id="ARBA00004021"/>
    </source>
</evidence>
<dbReference type="GO" id="GO:0022625">
    <property type="term" value="C:cytosolic large ribosomal subunit"/>
    <property type="evidence" value="ECO:0007669"/>
    <property type="project" value="TreeGrafter"/>
</dbReference>
<dbReference type="Gene3D" id="3.10.20.90">
    <property type="entry name" value="Phosphatidylinositol 3-kinase Catalytic Subunit, Chain A, domain 1"/>
    <property type="match status" value="1"/>
</dbReference>
<comment type="function">
    <text evidence="1">Component of the ribosome, a large ribonucleoprotein complex responsible for the synthesis of proteins in the cell. The small ribosomal subunit (SSU) binds messenger RNAs (mRNAs) and translates the encoded message by selecting cognate aminoacyl-transfer RNA (tRNA) molecules. The large subunit (LSU) contains the ribosomal catalytic site termed the peptidyl transferase center (PTC), which catalyzes the formation of peptide bonds, thereby polymerizing the amino acids delivered by tRNAs into a polypeptide chain. The nascent polypeptides leave the ribosome through a tunnel in the LSU and interact with protein factors that function in enzymatic processing, targeting, and the membrane insertion of nascent chains at the exit of the ribosomal tunnel.</text>
</comment>
<protein>
    <recommendedName>
        <fullName evidence="10">60S ribosomal protein L16</fullName>
    </recommendedName>
</protein>
<dbReference type="AlphaFoldDB" id="A0A7S9KKH3"/>
<dbReference type="OrthoDB" id="1882297at2759"/>
<dbReference type="FunFam" id="6.10.250.3250:FF:000001">
    <property type="entry name" value="60S ribosomal protein L13a"/>
    <property type="match status" value="1"/>
</dbReference>
<feature type="compositionally biased region" description="Basic residues" evidence="5">
    <location>
        <begin position="257"/>
        <end position="269"/>
    </location>
</feature>
<dbReference type="FunFam" id="3.90.1180.10:FF:000002">
    <property type="entry name" value="60S ribosomal protein L16"/>
    <property type="match status" value="1"/>
</dbReference>
<dbReference type="SUPFAM" id="SSF52161">
    <property type="entry name" value="Ribosomal protein L13"/>
    <property type="match status" value="1"/>
</dbReference>
<dbReference type="InterPro" id="IPR005755">
    <property type="entry name" value="Ribosomal_uL13_euk/arc"/>
</dbReference>
<evidence type="ECO:0000256" key="5">
    <source>
        <dbReference type="SAM" id="MobiDB-lite"/>
    </source>
</evidence>
<dbReference type="GO" id="GO:0017148">
    <property type="term" value="P:negative regulation of translation"/>
    <property type="evidence" value="ECO:0007669"/>
    <property type="project" value="TreeGrafter"/>
</dbReference>
<evidence type="ECO:0008006" key="10">
    <source>
        <dbReference type="Google" id="ProtNLM"/>
    </source>
</evidence>
<dbReference type="PROSITE" id="PS50053">
    <property type="entry name" value="UBIQUITIN_2"/>
    <property type="match status" value="1"/>
</dbReference>
<dbReference type="Gene3D" id="3.90.1180.10">
    <property type="entry name" value="Ribosomal protein L13"/>
    <property type="match status" value="1"/>
</dbReference>
<dbReference type="Gene3D" id="6.10.250.3250">
    <property type="match status" value="1"/>
</dbReference>
<name>A0A7S9KKH3_EPIFF</name>
<dbReference type="Pfam" id="PF00572">
    <property type="entry name" value="Ribosomal_L13"/>
    <property type="match status" value="1"/>
</dbReference>
<dbReference type="CDD" id="cd00392">
    <property type="entry name" value="Ribosomal_L13"/>
    <property type="match status" value="1"/>
</dbReference>
<evidence type="ECO:0000259" key="6">
    <source>
        <dbReference type="PROSITE" id="PS50053"/>
    </source>
</evidence>
<gene>
    <name evidence="8" type="ORF">C2857_003601</name>
</gene>
<dbReference type="HAMAP" id="MF_01366">
    <property type="entry name" value="Ribosomal_uL13"/>
    <property type="match status" value="1"/>
</dbReference>
<feature type="compositionally biased region" description="Polar residues" evidence="5">
    <location>
        <begin position="276"/>
        <end position="293"/>
    </location>
</feature>